<dbReference type="InterPro" id="IPR001296">
    <property type="entry name" value="Glyco_trans_1"/>
</dbReference>
<dbReference type="SUPFAM" id="SSF53756">
    <property type="entry name" value="UDP-Glycosyltransferase/glycogen phosphorylase"/>
    <property type="match status" value="3"/>
</dbReference>
<evidence type="ECO:0000313" key="5">
    <source>
        <dbReference type="Proteomes" id="UP001254165"/>
    </source>
</evidence>
<keyword evidence="4" id="KW-0328">Glycosyltransferase</keyword>
<dbReference type="EC" id="2.4.-.-" evidence="4"/>
<dbReference type="GO" id="GO:0016757">
    <property type="term" value="F:glycosyltransferase activity"/>
    <property type="evidence" value="ECO:0007669"/>
    <property type="project" value="UniProtKB-KW"/>
</dbReference>
<accession>A0ABU3NM14</accession>
<feature type="domain" description="Glycosyl transferase family 1" evidence="2">
    <location>
        <begin position="1165"/>
        <end position="1315"/>
    </location>
</feature>
<gene>
    <name evidence="4" type="ORF">QYE77_06350</name>
</gene>
<dbReference type="Gene3D" id="1.10.287.1490">
    <property type="match status" value="1"/>
</dbReference>
<keyword evidence="1" id="KW-0175">Coiled coil</keyword>
<evidence type="ECO:0000313" key="4">
    <source>
        <dbReference type="EMBL" id="MDT8897883.1"/>
    </source>
</evidence>
<organism evidence="4 5">
    <name type="scientific">Thermanaerothrix solaris</name>
    <dbReference type="NCBI Taxonomy" id="3058434"/>
    <lineage>
        <taxon>Bacteria</taxon>
        <taxon>Bacillati</taxon>
        <taxon>Chloroflexota</taxon>
        <taxon>Anaerolineae</taxon>
        <taxon>Anaerolineales</taxon>
        <taxon>Anaerolineaceae</taxon>
        <taxon>Thermanaerothrix</taxon>
    </lineage>
</organism>
<feature type="coiled-coil region" evidence="1">
    <location>
        <begin position="427"/>
        <end position="524"/>
    </location>
</feature>
<keyword evidence="5" id="KW-1185">Reference proteome</keyword>
<dbReference type="Gene3D" id="3.40.50.2000">
    <property type="entry name" value="Glycogen Phosphorylase B"/>
    <property type="match status" value="6"/>
</dbReference>
<dbReference type="PANTHER" id="PTHR12526:SF630">
    <property type="entry name" value="GLYCOSYLTRANSFERASE"/>
    <property type="match status" value="1"/>
</dbReference>
<feature type="domain" description="Glycosyltransferase subfamily 4-like N-terminal" evidence="3">
    <location>
        <begin position="660"/>
        <end position="813"/>
    </location>
</feature>
<dbReference type="EMBL" id="JAUHMF010000001">
    <property type="protein sequence ID" value="MDT8897883.1"/>
    <property type="molecule type" value="Genomic_DNA"/>
</dbReference>
<dbReference type="PANTHER" id="PTHR12526">
    <property type="entry name" value="GLYCOSYLTRANSFERASE"/>
    <property type="match status" value="1"/>
</dbReference>
<proteinExistence type="predicted"/>
<sequence length="1500" mass="172130">MNILTITENFTLGGLETHIIDQYNQLRKYGDSLYIVHGEQFYPETINRLQPHKSFGPLKLGPSVTAQELYKSVEVLKDIISTYHIDVVHAHPYTSLIPAVFAASQMNTPLVITLHGPSAFTNVYGPIYLALLKEVVIPSSRYVLCVSMETLTFVKTFSKKQNCVLLPNCIDIGLFTEVSRNPDGPWLIVSRLDPYKVEGIKDFLLKADSSGLPYAIVVGDGPSFENLKEFSRTALNKTKVEFLGAKYDVHEILKKGISGIGGMGRVVLEGMASNLPTMLIGYEGVKGVVSINNVDIVSWWNFSGRGMPSISQLYFDYLIKNLDSEEYRLRNWVESNANSLQVWKQYRDLIVQLKAQTSQDSNEIIDLIWDALKRSATASKPYLEDISFLRIFDNLLNIRSEEGINSKFLVSVVESLKQGFRDSHLTISRLIEERGELQHSLEESKREISRLIEERGELQHSLEESKREISRLIEERGELQHSLEESKREISRLIEERGELQHSLEESKREISRLIEERGELHKELSEISRLHETLTDKIKEIESSRMWKVTKTVWGIRQKIVPRNSKREKIIRKIYLLFRKSQSSEIGYLNDTSSDFSQEPIYSDLRQEPIHKNIELWEEIRAHKILRKGRIIPNRFFSRKRIAYFTNQLLDWYDERPRYGGGERYCVTLASLLQDLGFDVDIYQVASHPFVGEYEGFRVTAIPHGEFYSEFNIGAANKFFEISLNYDHVIYNLPEYSSGPMRIDAISICHGIWFDHTFYGNFWTNEWFKHLYRAFKNPKRIISVDTNSINVIRAFWPELAHKFVAIPNFVDHSIFNRRDFLESKDRDIFVVFPRRANPARGALIVRDILRFVKYDHVQFYWIGEGDGPFNQYLIELSNLDRRFRFLTASFHEMPDWYKKADIVVIPTLGSEGTSLSCLEAIASGCAVVVTNVGGLTDIIRDGWNGLVVPPNPKEIAKAINRLIEDDNLRRELSERAYVSSYEFSLEKWRNAWTEVFYEEGWLSRRSSKPSIVNGRDSRIVIVTKNAIHGGVETLIALEAKYLNATVIVAGGYNDPFNTCPFNYKYVSTYEELIKALREYDIVLYHWPMEWAVQAIKDSGLPSVEFVHREDTSELDKSVPDLIVTHSTYLASKLEIKTGKKVFVVPHGIELKRKINPSDYEIDGQKRTIVGMITSYEETKGVDLFIAAWAMIAKEFPSYKAALYGAGSKLQEYIEMAKQFGVDIEFNGPTSRPLETLNRFVLLVHPSRVEGLPVTILEALSLNIPVIASNIEGHIQINLIAEENGFGSPLILFESENIEDLAGKMRNVLKNPANKVTSNFVESCFSPKAHIEPLISILYDLRKRPRRTEILYDCIDYSLNEGVFFDDKSTEGFLFTSFNANVFANNKLSLTSTSSMFLSYRYPIPKDTEYIECKINLQETQNIIVKLRFDWYYKDQVLAQNYFASVPGDGVVYARAKVPSDLLHRSELLLITIVPPNGQSINVKELEIRALKRREPCIEP</sequence>
<dbReference type="Pfam" id="PF13692">
    <property type="entry name" value="Glyco_trans_1_4"/>
    <property type="match status" value="1"/>
</dbReference>
<name>A0ABU3NM14_9CHLR</name>
<keyword evidence="4" id="KW-0808">Transferase</keyword>
<evidence type="ECO:0000259" key="3">
    <source>
        <dbReference type="Pfam" id="PF13439"/>
    </source>
</evidence>
<dbReference type="Proteomes" id="UP001254165">
    <property type="component" value="Unassembled WGS sequence"/>
</dbReference>
<dbReference type="Pfam" id="PF00534">
    <property type="entry name" value="Glycos_transf_1"/>
    <property type="match status" value="1"/>
</dbReference>
<evidence type="ECO:0000259" key="2">
    <source>
        <dbReference type="Pfam" id="PF00534"/>
    </source>
</evidence>
<protein>
    <submittedName>
        <fullName evidence="4">Glycosyltransferase</fullName>
        <ecNumber evidence="4">2.4.-.-</ecNumber>
    </submittedName>
</protein>
<reference evidence="4 5" key="1">
    <citation type="submission" date="2023-07" db="EMBL/GenBank/DDBJ databases">
        <title>Novel species of Thermanaerothrix with wide hydrolytic capabilities.</title>
        <authorList>
            <person name="Zayulina K.S."/>
            <person name="Podosokorskaya O.A."/>
            <person name="Elcheninov A.G."/>
        </authorList>
    </citation>
    <scope>NUCLEOTIDE SEQUENCE [LARGE SCALE GENOMIC DNA]</scope>
    <source>
        <strain evidence="4 5">4228-RoL</strain>
    </source>
</reference>
<comment type="caution">
    <text evidence="4">The sequence shown here is derived from an EMBL/GenBank/DDBJ whole genome shotgun (WGS) entry which is preliminary data.</text>
</comment>
<dbReference type="InterPro" id="IPR028098">
    <property type="entry name" value="Glyco_trans_4-like_N"/>
</dbReference>
<evidence type="ECO:0000256" key="1">
    <source>
        <dbReference type="SAM" id="Coils"/>
    </source>
</evidence>
<feature type="domain" description="Glycosyltransferase subfamily 4-like N-terminal" evidence="3">
    <location>
        <begin position="13"/>
        <end position="172"/>
    </location>
</feature>
<dbReference type="CDD" id="cd03801">
    <property type="entry name" value="GT4_PimA-like"/>
    <property type="match status" value="2"/>
</dbReference>
<dbReference type="Pfam" id="PF13439">
    <property type="entry name" value="Glyco_transf_4"/>
    <property type="match status" value="2"/>
</dbReference>
<dbReference type="RefSeq" id="WP_315624535.1">
    <property type="nucleotide sequence ID" value="NZ_JAUHMF010000001.1"/>
</dbReference>